<dbReference type="PROSITE" id="PS50110">
    <property type="entry name" value="RESPONSE_REGULATORY"/>
    <property type="match status" value="1"/>
</dbReference>
<keyword evidence="8" id="KW-0902">Two-component regulatory system</keyword>
<dbReference type="SUPFAM" id="SSF52172">
    <property type="entry name" value="CheY-like"/>
    <property type="match status" value="1"/>
</dbReference>
<dbReference type="InterPro" id="IPR036890">
    <property type="entry name" value="HATPase_C_sf"/>
</dbReference>
<dbReference type="SUPFAM" id="SSF55785">
    <property type="entry name" value="PYP-like sensor domain (PAS domain)"/>
    <property type="match status" value="2"/>
</dbReference>
<dbReference type="Gene3D" id="3.30.565.10">
    <property type="entry name" value="Histidine kinase-like ATPase, C-terminal domain"/>
    <property type="match status" value="1"/>
</dbReference>
<dbReference type="EMBL" id="CP000859">
    <property type="protein sequence ID" value="ABW69059.1"/>
    <property type="molecule type" value="Genomic_DNA"/>
</dbReference>
<dbReference type="InterPro" id="IPR011006">
    <property type="entry name" value="CheY-like_superfamily"/>
</dbReference>
<dbReference type="GO" id="GO:0005524">
    <property type="term" value="F:ATP binding"/>
    <property type="evidence" value="ECO:0007669"/>
    <property type="project" value="UniProtKB-KW"/>
</dbReference>
<dbReference type="CDD" id="cd00082">
    <property type="entry name" value="HisKA"/>
    <property type="match status" value="1"/>
</dbReference>
<keyword evidence="4" id="KW-0808">Transferase</keyword>
<dbReference type="eggNOG" id="COG2204">
    <property type="taxonomic scope" value="Bacteria"/>
</dbReference>
<feature type="domain" description="PAC" evidence="13">
    <location>
        <begin position="370"/>
        <end position="422"/>
    </location>
</feature>
<dbReference type="PROSITE" id="PS50113">
    <property type="entry name" value="PAC"/>
    <property type="match status" value="1"/>
</dbReference>
<dbReference type="Pfam" id="PF08447">
    <property type="entry name" value="PAS_3"/>
    <property type="match status" value="1"/>
</dbReference>
<feature type="transmembrane region" description="Helical" evidence="10">
    <location>
        <begin position="32"/>
        <end position="51"/>
    </location>
</feature>
<sequence length="802" mass="89697">MDLTRKRLVFMIRLLVIISLSYLMLLAPGAGAATPLIYGFIGLYLFSNLVISQLPAPFFERPLLFYGIVLFDSIMVVAGIYVAGMASTDLYLIFFLIVCLATLGSDLRNLIIAGFLFVFVYGWLLYQEGLLQGPEAVSYTLRLPFILVITLFLGYIVDLQTKDRDRQLKASEARYRSFIENLPVGSYQRTTGENSRFLMMNRAFLRMFGFKGKPDAWQPAALPYADADQEKEIVATLEAKGNVDGMAVDLRRKNGTVFNARVWARRYRIDAGEIVEGIVVDETGLRQAEAALRESEERLKVAVAASFDLIYEWQVGGDRLQWFGDIEQKLGYGPGEAGDTLAAWEVLIHPEDLQNFREMVELRDSNTQPLLREYRIRHKSGEWRYWSDHSVPLLNGEGRPWKWIGACTDVTRHKAMEAQLQQAQKMEAIGVLAGGVAHNFNNILMSIQGYVSAMLMDRQPQDSDYEHLVDIDRSVKKASTLTRNLLGYARGGTYDVQPTDLNELMRNEDRMFGSAKKEIVLDEHFQKDIWPVDVDQSQMQQVLMNLYINAVQAMPETGGTLHVGTENVILNEEDVRGHDVLPGPYVKVVVQDEGCGMDKATMEKIFDPFFTTKKTGVGTGLGLSSVYGIVKSHGGMVRVTSEKGRGTSFFIFLPAMIRGQLKKEKEAAAPAIKGGAEAILVVDDEEMVIKACSRMLKRLGYNVVAVQSGEAAVSLYRQHYREIALVLLDMLMPGMGGGETYDKLKQINPHVKVLLSSGFSLNNQAREILAKGCSGFIQKPYDTAAISLKLREILDQQEAAET</sequence>
<dbReference type="RefSeq" id="WP_012176668.1">
    <property type="nucleotide sequence ID" value="NC_009943.1"/>
</dbReference>
<keyword evidence="7" id="KW-0067">ATP-binding</keyword>
<dbReference type="InterPro" id="IPR036097">
    <property type="entry name" value="HisK_dim/P_sf"/>
</dbReference>
<evidence type="ECO:0000256" key="2">
    <source>
        <dbReference type="ARBA" id="ARBA00012438"/>
    </source>
</evidence>
<evidence type="ECO:0000256" key="4">
    <source>
        <dbReference type="ARBA" id="ARBA00022679"/>
    </source>
</evidence>
<protein>
    <recommendedName>
        <fullName evidence="2">histidine kinase</fullName>
        <ecNumber evidence="2">2.7.13.3</ecNumber>
    </recommendedName>
</protein>
<dbReference type="PANTHER" id="PTHR43065">
    <property type="entry name" value="SENSOR HISTIDINE KINASE"/>
    <property type="match status" value="1"/>
</dbReference>
<feature type="modified residue" description="4-aspartylphosphate" evidence="9">
    <location>
        <position position="729"/>
    </location>
</feature>
<feature type="transmembrane region" description="Helical" evidence="10">
    <location>
        <begin position="7"/>
        <end position="26"/>
    </location>
</feature>
<dbReference type="Gene3D" id="3.30.450.20">
    <property type="entry name" value="PAS domain"/>
    <property type="match status" value="2"/>
</dbReference>
<evidence type="ECO:0000256" key="10">
    <source>
        <dbReference type="SAM" id="Phobius"/>
    </source>
</evidence>
<keyword evidence="15" id="KW-1185">Reference proteome</keyword>
<dbReference type="InterPro" id="IPR000014">
    <property type="entry name" value="PAS"/>
</dbReference>
<proteinExistence type="predicted"/>
<dbReference type="GO" id="GO:0000155">
    <property type="term" value="F:phosphorelay sensor kinase activity"/>
    <property type="evidence" value="ECO:0007669"/>
    <property type="project" value="InterPro"/>
</dbReference>
<dbReference type="InterPro" id="IPR013767">
    <property type="entry name" value="PAS_fold"/>
</dbReference>
<keyword evidence="5" id="KW-0547">Nucleotide-binding</keyword>
<comment type="catalytic activity">
    <reaction evidence="1">
        <text>ATP + protein L-histidine = ADP + protein N-phospho-L-histidine.</text>
        <dbReference type="EC" id="2.7.13.3"/>
    </reaction>
</comment>
<dbReference type="HOGENOM" id="CLU_000445_114_51_7"/>
<dbReference type="SUPFAM" id="SSF55874">
    <property type="entry name" value="ATPase domain of HSP90 chaperone/DNA topoisomerase II/histidine kinase"/>
    <property type="match status" value="1"/>
</dbReference>
<dbReference type="Pfam" id="PF02518">
    <property type="entry name" value="HATPase_c"/>
    <property type="match status" value="1"/>
</dbReference>
<feature type="transmembrane region" description="Helical" evidence="10">
    <location>
        <begin position="110"/>
        <end position="127"/>
    </location>
</feature>
<accession>A9A0P2</accession>
<feature type="transmembrane region" description="Helical" evidence="10">
    <location>
        <begin position="139"/>
        <end position="157"/>
    </location>
</feature>
<gene>
    <name evidence="14" type="ordered locus">Dole_3256</name>
</gene>
<dbReference type="InterPro" id="IPR035965">
    <property type="entry name" value="PAS-like_dom_sf"/>
</dbReference>
<evidence type="ECO:0000259" key="12">
    <source>
        <dbReference type="PROSITE" id="PS50110"/>
    </source>
</evidence>
<dbReference type="CDD" id="cd00130">
    <property type="entry name" value="PAS"/>
    <property type="match status" value="2"/>
</dbReference>
<dbReference type="Proteomes" id="UP000008561">
    <property type="component" value="Chromosome"/>
</dbReference>
<evidence type="ECO:0000256" key="5">
    <source>
        <dbReference type="ARBA" id="ARBA00022741"/>
    </source>
</evidence>
<dbReference type="AlphaFoldDB" id="A9A0P2"/>
<keyword evidence="6 14" id="KW-0418">Kinase</keyword>
<organism evidence="14 15">
    <name type="scientific">Desulfosudis oleivorans (strain DSM 6200 / JCM 39069 / Hxd3)</name>
    <name type="common">Desulfococcus oleovorans</name>
    <dbReference type="NCBI Taxonomy" id="96561"/>
    <lineage>
        <taxon>Bacteria</taxon>
        <taxon>Pseudomonadati</taxon>
        <taxon>Thermodesulfobacteriota</taxon>
        <taxon>Desulfobacteria</taxon>
        <taxon>Desulfobacterales</taxon>
        <taxon>Desulfosudaceae</taxon>
        <taxon>Desulfosudis</taxon>
    </lineage>
</organism>
<dbReference type="OrthoDB" id="9812395at2"/>
<feature type="domain" description="Histidine kinase" evidence="11">
    <location>
        <begin position="435"/>
        <end position="657"/>
    </location>
</feature>
<keyword evidence="3 9" id="KW-0597">Phosphoprotein</keyword>
<dbReference type="EC" id="2.7.13.3" evidence="2"/>
<evidence type="ECO:0000256" key="3">
    <source>
        <dbReference type="ARBA" id="ARBA00022553"/>
    </source>
</evidence>
<reference evidence="14 15" key="1">
    <citation type="submission" date="2007-10" db="EMBL/GenBank/DDBJ databases">
        <title>Complete sequence of Desulfococcus oleovorans Hxd3.</title>
        <authorList>
            <consortium name="US DOE Joint Genome Institute"/>
            <person name="Copeland A."/>
            <person name="Lucas S."/>
            <person name="Lapidus A."/>
            <person name="Barry K."/>
            <person name="Glavina del Rio T."/>
            <person name="Dalin E."/>
            <person name="Tice H."/>
            <person name="Pitluck S."/>
            <person name="Kiss H."/>
            <person name="Brettin T."/>
            <person name="Bruce D."/>
            <person name="Detter J.C."/>
            <person name="Han C."/>
            <person name="Schmutz J."/>
            <person name="Larimer F."/>
            <person name="Land M."/>
            <person name="Hauser L."/>
            <person name="Kyrpides N."/>
            <person name="Kim E."/>
            <person name="Wawrik B."/>
            <person name="Richardson P."/>
        </authorList>
    </citation>
    <scope>NUCLEOTIDE SEQUENCE [LARGE SCALE GENOMIC DNA]</scope>
    <source>
        <strain evidence="15">DSM 6200 / JCM 39069 / Hxd3</strain>
    </source>
</reference>
<feature type="domain" description="Response regulatory" evidence="12">
    <location>
        <begin position="678"/>
        <end position="794"/>
    </location>
</feature>
<dbReference type="SMART" id="SM00388">
    <property type="entry name" value="HisKA"/>
    <property type="match status" value="1"/>
</dbReference>
<dbReference type="InterPro" id="IPR000700">
    <property type="entry name" value="PAS-assoc_C"/>
</dbReference>
<dbReference type="SMART" id="SM00448">
    <property type="entry name" value="REC"/>
    <property type="match status" value="1"/>
</dbReference>
<dbReference type="KEGG" id="dol:Dole_3256"/>
<evidence type="ECO:0000259" key="13">
    <source>
        <dbReference type="PROSITE" id="PS50113"/>
    </source>
</evidence>
<dbReference type="GO" id="GO:0006355">
    <property type="term" value="P:regulation of DNA-templated transcription"/>
    <property type="evidence" value="ECO:0007669"/>
    <property type="project" value="InterPro"/>
</dbReference>
<evidence type="ECO:0000313" key="14">
    <source>
        <dbReference type="EMBL" id="ABW69059.1"/>
    </source>
</evidence>
<dbReference type="Gene3D" id="3.40.50.2300">
    <property type="match status" value="1"/>
</dbReference>
<dbReference type="InterPro" id="IPR004358">
    <property type="entry name" value="Sig_transdc_His_kin-like_C"/>
</dbReference>
<evidence type="ECO:0000256" key="8">
    <source>
        <dbReference type="ARBA" id="ARBA00023012"/>
    </source>
</evidence>
<dbReference type="SUPFAM" id="SSF47384">
    <property type="entry name" value="Homodimeric domain of signal transducing histidine kinase"/>
    <property type="match status" value="1"/>
</dbReference>
<dbReference type="InterPro" id="IPR013655">
    <property type="entry name" value="PAS_fold_3"/>
</dbReference>
<dbReference type="Pfam" id="PF00072">
    <property type="entry name" value="Response_reg"/>
    <property type="match status" value="1"/>
</dbReference>
<dbReference type="PANTHER" id="PTHR43065:SF46">
    <property type="entry name" value="C4-DICARBOXYLATE TRANSPORT SENSOR PROTEIN DCTB"/>
    <property type="match status" value="1"/>
</dbReference>
<evidence type="ECO:0000256" key="1">
    <source>
        <dbReference type="ARBA" id="ARBA00000085"/>
    </source>
</evidence>
<feature type="transmembrane region" description="Helical" evidence="10">
    <location>
        <begin position="63"/>
        <end position="84"/>
    </location>
</feature>
<dbReference type="PROSITE" id="PS50109">
    <property type="entry name" value="HIS_KIN"/>
    <property type="match status" value="1"/>
</dbReference>
<dbReference type="PRINTS" id="PR00344">
    <property type="entry name" value="BCTRLSENSOR"/>
</dbReference>
<evidence type="ECO:0000256" key="9">
    <source>
        <dbReference type="PROSITE-ProRule" id="PRU00169"/>
    </source>
</evidence>
<keyword evidence="10" id="KW-0472">Membrane</keyword>
<evidence type="ECO:0000313" key="15">
    <source>
        <dbReference type="Proteomes" id="UP000008561"/>
    </source>
</evidence>
<dbReference type="CDD" id="cd00156">
    <property type="entry name" value="REC"/>
    <property type="match status" value="1"/>
</dbReference>
<evidence type="ECO:0000259" key="11">
    <source>
        <dbReference type="PROSITE" id="PS50109"/>
    </source>
</evidence>
<dbReference type="eggNOG" id="COG4191">
    <property type="taxonomic scope" value="Bacteria"/>
</dbReference>
<dbReference type="InterPro" id="IPR003661">
    <property type="entry name" value="HisK_dim/P_dom"/>
</dbReference>
<dbReference type="STRING" id="96561.Dole_3256"/>
<keyword evidence="10" id="KW-1133">Transmembrane helix</keyword>
<evidence type="ECO:0000256" key="6">
    <source>
        <dbReference type="ARBA" id="ARBA00022777"/>
    </source>
</evidence>
<evidence type="ECO:0000256" key="7">
    <source>
        <dbReference type="ARBA" id="ARBA00022840"/>
    </source>
</evidence>
<dbReference type="InterPro" id="IPR001789">
    <property type="entry name" value="Sig_transdc_resp-reg_receiver"/>
</dbReference>
<dbReference type="InterPro" id="IPR003594">
    <property type="entry name" value="HATPase_dom"/>
</dbReference>
<dbReference type="Pfam" id="PF00989">
    <property type="entry name" value="PAS"/>
    <property type="match status" value="1"/>
</dbReference>
<dbReference type="InterPro" id="IPR005467">
    <property type="entry name" value="His_kinase_dom"/>
</dbReference>
<dbReference type="SMART" id="SM00387">
    <property type="entry name" value="HATPase_c"/>
    <property type="match status" value="1"/>
</dbReference>
<name>A9A0P2_DESOH</name>
<dbReference type="Gene3D" id="1.10.287.130">
    <property type="match status" value="1"/>
</dbReference>
<keyword evidence="10" id="KW-0812">Transmembrane</keyword>
<dbReference type="NCBIfam" id="TIGR00229">
    <property type="entry name" value="sensory_box"/>
    <property type="match status" value="2"/>
</dbReference>